<comment type="caution">
    <text evidence="1">The sequence shown here is derived from an EMBL/GenBank/DDBJ whole genome shotgun (WGS) entry which is preliminary data.</text>
</comment>
<dbReference type="Proteomes" id="UP000265520">
    <property type="component" value="Unassembled WGS sequence"/>
</dbReference>
<keyword evidence="2" id="KW-1185">Reference proteome</keyword>
<dbReference type="AlphaFoldDB" id="A0A392V829"/>
<proteinExistence type="predicted"/>
<reference evidence="1 2" key="1">
    <citation type="journal article" date="2018" name="Front. Plant Sci.">
        <title>Red Clover (Trifolium pratense) and Zigzag Clover (T. medium) - A Picture of Genomic Similarities and Differences.</title>
        <authorList>
            <person name="Dluhosova J."/>
            <person name="Istvanek J."/>
            <person name="Nedelnik J."/>
            <person name="Repkova J."/>
        </authorList>
    </citation>
    <scope>NUCLEOTIDE SEQUENCE [LARGE SCALE GENOMIC DNA]</scope>
    <source>
        <strain evidence="2">cv. 10/8</strain>
        <tissue evidence="1">Leaf</tissue>
    </source>
</reference>
<sequence length="40" mass="4626">MKQQEYISRARAPRTKGCAARHFQELQLHHALRPAPRASN</sequence>
<name>A0A392V829_9FABA</name>
<protein>
    <submittedName>
        <fullName evidence="1">Uncharacterized protein</fullName>
    </submittedName>
</protein>
<organism evidence="1 2">
    <name type="scientific">Trifolium medium</name>
    <dbReference type="NCBI Taxonomy" id="97028"/>
    <lineage>
        <taxon>Eukaryota</taxon>
        <taxon>Viridiplantae</taxon>
        <taxon>Streptophyta</taxon>
        <taxon>Embryophyta</taxon>
        <taxon>Tracheophyta</taxon>
        <taxon>Spermatophyta</taxon>
        <taxon>Magnoliopsida</taxon>
        <taxon>eudicotyledons</taxon>
        <taxon>Gunneridae</taxon>
        <taxon>Pentapetalae</taxon>
        <taxon>rosids</taxon>
        <taxon>fabids</taxon>
        <taxon>Fabales</taxon>
        <taxon>Fabaceae</taxon>
        <taxon>Papilionoideae</taxon>
        <taxon>50 kb inversion clade</taxon>
        <taxon>NPAAA clade</taxon>
        <taxon>Hologalegina</taxon>
        <taxon>IRL clade</taxon>
        <taxon>Trifolieae</taxon>
        <taxon>Trifolium</taxon>
    </lineage>
</organism>
<evidence type="ECO:0000313" key="2">
    <source>
        <dbReference type="Proteomes" id="UP000265520"/>
    </source>
</evidence>
<dbReference type="EMBL" id="LXQA011090814">
    <property type="protein sequence ID" value="MCI84434.1"/>
    <property type="molecule type" value="Genomic_DNA"/>
</dbReference>
<accession>A0A392V829</accession>
<feature type="non-terminal residue" evidence="1">
    <location>
        <position position="40"/>
    </location>
</feature>
<evidence type="ECO:0000313" key="1">
    <source>
        <dbReference type="EMBL" id="MCI84434.1"/>
    </source>
</evidence>